<evidence type="ECO:0000259" key="6">
    <source>
        <dbReference type="PROSITE" id="PS50931"/>
    </source>
</evidence>
<dbReference type="InterPro" id="IPR036390">
    <property type="entry name" value="WH_DNA-bd_sf"/>
</dbReference>
<dbReference type="PANTHER" id="PTHR30346:SF0">
    <property type="entry name" value="HCA OPERON TRANSCRIPTIONAL ACTIVATOR HCAR"/>
    <property type="match status" value="1"/>
</dbReference>
<evidence type="ECO:0000256" key="2">
    <source>
        <dbReference type="ARBA" id="ARBA00023015"/>
    </source>
</evidence>
<dbReference type="Gene3D" id="3.40.190.10">
    <property type="entry name" value="Periplasmic binding protein-like II"/>
    <property type="match status" value="2"/>
</dbReference>
<reference evidence="7 8" key="1">
    <citation type="submission" date="2024-10" db="EMBL/GenBank/DDBJ databases">
        <title>The Natural Products Discovery Center: Release of the First 8490 Sequenced Strains for Exploring Actinobacteria Biosynthetic Diversity.</title>
        <authorList>
            <person name="Kalkreuter E."/>
            <person name="Kautsar S.A."/>
            <person name="Yang D."/>
            <person name="Bader C.D."/>
            <person name="Teijaro C.N."/>
            <person name="Fluegel L."/>
            <person name="Davis C.M."/>
            <person name="Simpson J.R."/>
            <person name="Lauterbach L."/>
            <person name="Steele A.D."/>
            <person name="Gui C."/>
            <person name="Meng S."/>
            <person name="Li G."/>
            <person name="Viehrig K."/>
            <person name="Ye F."/>
            <person name="Su P."/>
            <person name="Kiefer A.F."/>
            <person name="Nichols A."/>
            <person name="Cepeda A.J."/>
            <person name="Yan W."/>
            <person name="Fan B."/>
            <person name="Jiang Y."/>
            <person name="Adhikari A."/>
            <person name="Zheng C.-J."/>
            <person name="Schuster L."/>
            <person name="Cowan T.M."/>
            <person name="Smanski M.J."/>
            <person name="Chevrette M.G."/>
            <person name="De Carvalho L.P.S."/>
            <person name="Shen B."/>
        </authorList>
    </citation>
    <scope>NUCLEOTIDE SEQUENCE [LARGE SCALE GENOMIC DNA]</scope>
    <source>
        <strain evidence="7 8">NPDC020568</strain>
    </source>
</reference>
<evidence type="ECO:0000313" key="7">
    <source>
        <dbReference type="EMBL" id="MFI1464061.1"/>
    </source>
</evidence>
<dbReference type="RefSeq" id="WP_033245556.1">
    <property type="nucleotide sequence ID" value="NZ_JBIRUQ010000007.1"/>
</dbReference>
<organism evidence="7 8">
    <name type="scientific">Nocardia carnea</name>
    <dbReference type="NCBI Taxonomy" id="37328"/>
    <lineage>
        <taxon>Bacteria</taxon>
        <taxon>Bacillati</taxon>
        <taxon>Actinomycetota</taxon>
        <taxon>Actinomycetes</taxon>
        <taxon>Mycobacteriales</taxon>
        <taxon>Nocardiaceae</taxon>
        <taxon>Nocardia</taxon>
    </lineage>
</organism>
<dbReference type="Pfam" id="PF03466">
    <property type="entry name" value="LysR_substrate"/>
    <property type="match status" value="1"/>
</dbReference>
<evidence type="ECO:0000256" key="3">
    <source>
        <dbReference type="ARBA" id="ARBA00023125"/>
    </source>
</evidence>
<dbReference type="PROSITE" id="PS50931">
    <property type="entry name" value="HTH_LYSR"/>
    <property type="match status" value="1"/>
</dbReference>
<dbReference type="GeneID" id="93508018"/>
<keyword evidence="4" id="KW-0010">Activator</keyword>
<dbReference type="CDD" id="cd08412">
    <property type="entry name" value="PBP2_PAO1_like"/>
    <property type="match status" value="1"/>
</dbReference>
<accession>A0ABW7TW41</accession>
<evidence type="ECO:0000313" key="8">
    <source>
        <dbReference type="Proteomes" id="UP001611263"/>
    </source>
</evidence>
<evidence type="ECO:0000256" key="4">
    <source>
        <dbReference type="ARBA" id="ARBA00023159"/>
    </source>
</evidence>
<proteinExistence type="inferred from homology"/>
<name>A0ABW7TW41_9NOCA</name>
<dbReference type="PRINTS" id="PR00039">
    <property type="entry name" value="HTHLYSR"/>
</dbReference>
<evidence type="ECO:0000256" key="5">
    <source>
        <dbReference type="ARBA" id="ARBA00023163"/>
    </source>
</evidence>
<keyword evidence="3" id="KW-0238">DNA-binding</keyword>
<dbReference type="InterPro" id="IPR000847">
    <property type="entry name" value="LysR_HTH_N"/>
</dbReference>
<dbReference type="InterPro" id="IPR005119">
    <property type="entry name" value="LysR_subst-bd"/>
</dbReference>
<comment type="caution">
    <text evidence="7">The sequence shown here is derived from an EMBL/GenBank/DDBJ whole genome shotgun (WGS) entry which is preliminary data.</text>
</comment>
<evidence type="ECO:0000256" key="1">
    <source>
        <dbReference type="ARBA" id="ARBA00009437"/>
    </source>
</evidence>
<keyword evidence="5" id="KW-0804">Transcription</keyword>
<dbReference type="Proteomes" id="UP001611263">
    <property type="component" value="Unassembled WGS sequence"/>
</dbReference>
<dbReference type="EMBL" id="JBIRUQ010000007">
    <property type="protein sequence ID" value="MFI1464061.1"/>
    <property type="molecule type" value="Genomic_DNA"/>
</dbReference>
<feature type="domain" description="HTH lysR-type" evidence="6">
    <location>
        <begin position="10"/>
        <end position="68"/>
    </location>
</feature>
<dbReference type="InterPro" id="IPR036388">
    <property type="entry name" value="WH-like_DNA-bd_sf"/>
</dbReference>
<dbReference type="SUPFAM" id="SSF46785">
    <property type="entry name" value="Winged helix' DNA-binding domain"/>
    <property type="match status" value="1"/>
</dbReference>
<sequence>MSTGDLLREISLTQLRYFIRAAERESMTRAAEDLYVAQSAVSSAVAHLEKELGVQLFIRRHAKGLILTAAGRELLLRARQLLTSLAESLEVIAGDAQAFAGTLQVACFSPLAPFYLPSVLSGLKLAHPALDVHVSEADASEVGQHLESGRAEIALTYDLALGDCIDREVLAEIRPYVALPAGHKLVEERAVHLADLAAEPMILVDLPHSRDYFTGVFTDRGLQPNIQFRSSNYETVRAMVAQDHGYSLLHQRPATDTTYGGGRVVARPIADDVEPLRVVVATLGAMRISQRARAFADRCRAVVAHDLGRAH</sequence>
<gene>
    <name evidence="7" type="ORF">ACH4WX_25350</name>
</gene>
<comment type="similarity">
    <text evidence="1">Belongs to the LysR transcriptional regulatory family.</text>
</comment>
<dbReference type="Gene3D" id="1.10.10.10">
    <property type="entry name" value="Winged helix-like DNA-binding domain superfamily/Winged helix DNA-binding domain"/>
    <property type="match status" value="1"/>
</dbReference>
<keyword evidence="8" id="KW-1185">Reference proteome</keyword>
<protein>
    <submittedName>
        <fullName evidence="7">LysR substrate-binding domain-containing protein</fullName>
    </submittedName>
</protein>
<dbReference type="PANTHER" id="PTHR30346">
    <property type="entry name" value="TRANSCRIPTIONAL DUAL REGULATOR HCAR-RELATED"/>
    <property type="match status" value="1"/>
</dbReference>
<keyword evidence="2" id="KW-0805">Transcription regulation</keyword>
<dbReference type="SUPFAM" id="SSF53850">
    <property type="entry name" value="Periplasmic binding protein-like II"/>
    <property type="match status" value="1"/>
</dbReference>
<dbReference type="Pfam" id="PF00126">
    <property type="entry name" value="HTH_1"/>
    <property type="match status" value="1"/>
</dbReference>